<gene>
    <name evidence="7" type="ORF">EAUS1353_LOCUS2004</name>
</gene>
<feature type="compositionally biased region" description="Low complexity" evidence="6">
    <location>
        <begin position="13"/>
        <end position="29"/>
    </location>
</feature>
<feature type="compositionally biased region" description="Polar residues" evidence="6">
    <location>
        <begin position="1"/>
        <end position="10"/>
    </location>
</feature>
<proteinExistence type="inferred from homology"/>
<feature type="transmembrane region" description="Helical" evidence="5">
    <location>
        <begin position="127"/>
        <end position="157"/>
    </location>
</feature>
<keyword evidence="4 5" id="KW-0472">Membrane</keyword>
<evidence type="ECO:0000313" key="7">
    <source>
        <dbReference type="EMBL" id="CAD9240266.1"/>
    </source>
</evidence>
<comment type="similarity">
    <text evidence="5">Belongs to the PRA1 family.</text>
</comment>
<reference evidence="7" key="1">
    <citation type="submission" date="2021-01" db="EMBL/GenBank/DDBJ databases">
        <authorList>
            <person name="Corre E."/>
            <person name="Pelletier E."/>
            <person name="Niang G."/>
            <person name="Scheremetjew M."/>
            <person name="Finn R."/>
            <person name="Kale V."/>
            <person name="Holt S."/>
            <person name="Cochrane G."/>
            <person name="Meng A."/>
            <person name="Brown T."/>
            <person name="Cohen L."/>
        </authorList>
    </citation>
    <scope>NUCLEOTIDE SEQUENCE</scope>
    <source>
        <strain evidence="7">CCMP3124</strain>
    </source>
</reference>
<name>A0A7S1XHW7_9RHOD</name>
<dbReference type="GO" id="GO:0016020">
    <property type="term" value="C:membrane"/>
    <property type="evidence" value="ECO:0007669"/>
    <property type="project" value="UniProtKB-SubCell"/>
</dbReference>
<evidence type="ECO:0000256" key="5">
    <source>
        <dbReference type="RuleBase" id="RU363107"/>
    </source>
</evidence>
<evidence type="ECO:0000256" key="2">
    <source>
        <dbReference type="ARBA" id="ARBA00022692"/>
    </source>
</evidence>
<protein>
    <recommendedName>
        <fullName evidence="5">PRA1 family protein</fullName>
    </recommendedName>
</protein>
<keyword evidence="2 5" id="KW-0812">Transmembrane</keyword>
<sequence>MVVIGSSSHKQYARVPAEEPSASAAAESAGGERVVEIHHHHYHATGDAEPAAIVGRGVGEVEDSEPRIGVTEYLKSSALALKSQLQVVWNHARPWTEVLDTSRISFPLPDEWLTRSQRNFDYFKNNYAVVAAGFVGLGLLHNPIGLVLFGFAASAIGKKLAKIHAEDPTFESHRGLVVMWSILGFLAFLISGVGGAIVGAVSSSAVLCGIHSIIYRPQTPIEDVEACGMPAENPFASEQVSTGAL</sequence>
<dbReference type="PANTHER" id="PTHR19317">
    <property type="entry name" value="PRENYLATED RAB ACCEPTOR 1-RELATED"/>
    <property type="match status" value="1"/>
</dbReference>
<keyword evidence="3 5" id="KW-1133">Transmembrane helix</keyword>
<dbReference type="Pfam" id="PF03208">
    <property type="entry name" value="PRA1"/>
    <property type="match status" value="1"/>
</dbReference>
<feature type="transmembrane region" description="Helical" evidence="5">
    <location>
        <begin position="177"/>
        <end position="210"/>
    </location>
</feature>
<comment type="subcellular location">
    <subcellularLocation>
        <location evidence="1 5">Membrane</location>
        <topology evidence="1 5">Multi-pass membrane protein</topology>
    </subcellularLocation>
</comment>
<dbReference type="PANTHER" id="PTHR19317:SF0">
    <property type="entry name" value="PRENYLATED RAB ACCEPTOR PROTEIN 1"/>
    <property type="match status" value="1"/>
</dbReference>
<evidence type="ECO:0000256" key="3">
    <source>
        <dbReference type="ARBA" id="ARBA00022989"/>
    </source>
</evidence>
<dbReference type="InterPro" id="IPR004895">
    <property type="entry name" value="Prenylated_rab_accept_PRA1"/>
</dbReference>
<dbReference type="GO" id="GO:0005794">
    <property type="term" value="C:Golgi apparatus"/>
    <property type="evidence" value="ECO:0007669"/>
    <property type="project" value="TreeGrafter"/>
</dbReference>
<feature type="region of interest" description="Disordered" evidence="6">
    <location>
        <begin position="1"/>
        <end position="29"/>
    </location>
</feature>
<accession>A0A7S1XHW7</accession>
<dbReference type="AlphaFoldDB" id="A0A7S1XHW7"/>
<dbReference type="EMBL" id="HBGI01003089">
    <property type="protein sequence ID" value="CAD9240266.1"/>
    <property type="molecule type" value="Transcribed_RNA"/>
</dbReference>
<evidence type="ECO:0000256" key="1">
    <source>
        <dbReference type="ARBA" id="ARBA00004141"/>
    </source>
</evidence>
<evidence type="ECO:0000256" key="6">
    <source>
        <dbReference type="SAM" id="MobiDB-lite"/>
    </source>
</evidence>
<organism evidence="7">
    <name type="scientific">Erythrolobus australicus</name>
    <dbReference type="NCBI Taxonomy" id="1077150"/>
    <lineage>
        <taxon>Eukaryota</taxon>
        <taxon>Rhodophyta</taxon>
        <taxon>Bangiophyceae</taxon>
        <taxon>Porphyridiales</taxon>
        <taxon>Porphyridiaceae</taxon>
        <taxon>Erythrolobus</taxon>
    </lineage>
</organism>
<evidence type="ECO:0000256" key="4">
    <source>
        <dbReference type="ARBA" id="ARBA00023136"/>
    </source>
</evidence>